<name>A0ABW1AZJ7_9RHOO</name>
<proteinExistence type="predicted"/>
<reference evidence="2" key="1">
    <citation type="journal article" date="2019" name="Int. J. Syst. Evol. Microbiol.">
        <title>The Global Catalogue of Microorganisms (GCM) 10K type strain sequencing project: providing services to taxonomists for standard genome sequencing and annotation.</title>
        <authorList>
            <consortium name="The Broad Institute Genomics Platform"/>
            <consortium name="The Broad Institute Genome Sequencing Center for Infectious Disease"/>
            <person name="Wu L."/>
            <person name="Ma J."/>
        </authorList>
    </citation>
    <scope>NUCLEOTIDE SEQUENCE [LARGE SCALE GENOMIC DNA]</scope>
    <source>
        <strain evidence="2">SHR3</strain>
    </source>
</reference>
<comment type="caution">
    <text evidence="1">The sequence shown here is derived from an EMBL/GenBank/DDBJ whole genome shotgun (WGS) entry which is preliminary data.</text>
</comment>
<evidence type="ECO:0000313" key="2">
    <source>
        <dbReference type="Proteomes" id="UP001595974"/>
    </source>
</evidence>
<dbReference type="Proteomes" id="UP001595974">
    <property type="component" value="Unassembled WGS sequence"/>
</dbReference>
<dbReference type="RefSeq" id="WP_157748390.1">
    <property type="nucleotide sequence ID" value="NZ_JBHSOG010000116.1"/>
</dbReference>
<evidence type="ECO:0000313" key="1">
    <source>
        <dbReference type="EMBL" id="MFC5772361.1"/>
    </source>
</evidence>
<gene>
    <name evidence="1" type="ORF">ACFPTN_23520</name>
</gene>
<accession>A0ABW1AZJ7</accession>
<dbReference type="EMBL" id="JBHSOG010000116">
    <property type="protein sequence ID" value="MFC5772361.1"/>
    <property type="molecule type" value="Genomic_DNA"/>
</dbReference>
<sequence length="90" mass="9980">MGFDGHEIARMAGAMQWLAYAGHESGEHEIFFEIIDATTNQPINGMAYKLVNENGVVAESQKLTNGKTSSFSLKEHPNLTFIAWHDGDVR</sequence>
<protein>
    <submittedName>
        <fullName evidence="1">Uncharacterized protein</fullName>
    </submittedName>
</protein>
<keyword evidence="2" id="KW-1185">Reference proteome</keyword>
<organism evidence="1 2">
    <name type="scientific">Thauera sinica</name>
    <dbReference type="NCBI Taxonomy" id="2665146"/>
    <lineage>
        <taxon>Bacteria</taxon>
        <taxon>Pseudomonadati</taxon>
        <taxon>Pseudomonadota</taxon>
        <taxon>Betaproteobacteria</taxon>
        <taxon>Rhodocyclales</taxon>
        <taxon>Zoogloeaceae</taxon>
        <taxon>Thauera</taxon>
    </lineage>
</organism>